<reference evidence="2 3" key="1">
    <citation type="submission" date="2016-01" db="EMBL/GenBank/DDBJ databases">
        <title>The new phylogeny of the genus Mycobacterium.</title>
        <authorList>
            <person name="Tarcisio F."/>
            <person name="Conor M."/>
            <person name="Antonella G."/>
            <person name="Elisabetta G."/>
            <person name="Giulia F.S."/>
            <person name="Sara T."/>
            <person name="Anna F."/>
            <person name="Clotilde B."/>
            <person name="Roberto B."/>
            <person name="Veronica D.S."/>
            <person name="Fabio R."/>
            <person name="Monica P."/>
            <person name="Olivier J."/>
            <person name="Enrico T."/>
            <person name="Nicola S."/>
        </authorList>
    </citation>
    <scope>NUCLEOTIDE SEQUENCE [LARGE SCALE GENOMIC DNA]</scope>
    <source>
        <strain evidence="2 3">DSM 44616</strain>
    </source>
</reference>
<comment type="caution">
    <text evidence="2">The sequence shown here is derived from an EMBL/GenBank/DDBJ whole genome shotgun (WGS) entry which is preliminary data.</text>
</comment>
<keyword evidence="1" id="KW-1133">Transmembrane helix</keyword>
<dbReference type="EMBL" id="LQPR01000077">
    <property type="protein sequence ID" value="ORW64997.1"/>
    <property type="molecule type" value="Genomic_DNA"/>
</dbReference>
<keyword evidence="1" id="KW-0472">Membrane</keyword>
<dbReference type="RefSeq" id="WP_085258169.1">
    <property type="nucleotide sequence ID" value="NZ_AP022573.1"/>
</dbReference>
<dbReference type="AlphaFoldDB" id="A0AAJ3NLB9"/>
<feature type="transmembrane region" description="Helical" evidence="1">
    <location>
        <begin position="85"/>
        <end position="105"/>
    </location>
</feature>
<keyword evidence="1" id="KW-0812">Transmembrane</keyword>
<feature type="transmembrane region" description="Helical" evidence="1">
    <location>
        <begin position="48"/>
        <end position="65"/>
    </location>
</feature>
<evidence type="ECO:0000313" key="3">
    <source>
        <dbReference type="Proteomes" id="UP000193387"/>
    </source>
</evidence>
<accession>A0AAJ3NLB9</accession>
<evidence type="ECO:0000313" key="2">
    <source>
        <dbReference type="EMBL" id="ORW64997.1"/>
    </source>
</evidence>
<sequence>MALLSSDLIRYISAEESRKKLRYAGVSAVFVPIGQGLVQILGLWLNNYTTASILAAALVTVPNFFANKHFVWRLTSSGNLRSQVLVFWVAVMLGVLLATLFTNIVESTMAGESSVARAVAVFVAQILGLGIVWVGRFLMLDKWLFKLAGESPERANVVVGEIPV</sequence>
<organism evidence="2 3">
    <name type="scientific">Mycobacterium saskatchewanense</name>
    <dbReference type="NCBI Taxonomy" id="220927"/>
    <lineage>
        <taxon>Bacteria</taxon>
        <taxon>Bacillati</taxon>
        <taxon>Actinomycetota</taxon>
        <taxon>Actinomycetes</taxon>
        <taxon>Mycobacteriales</taxon>
        <taxon>Mycobacteriaceae</taxon>
        <taxon>Mycobacterium</taxon>
        <taxon>Mycobacterium simiae complex</taxon>
    </lineage>
</organism>
<dbReference type="Proteomes" id="UP000193387">
    <property type="component" value="Unassembled WGS sequence"/>
</dbReference>
<keyword evidence="3" id="KW-1185">Reference proteome</keyword>
<proteinExistence type="predicted"/>
<feature type="transmembrane region" description="Helical" evidence="1">
    <location>
        <begin position="21"/>
        <end position="42"/>
    </location>
</feature>
<evidence type="ECO:0008006" key="4">
    <source>
        <dbReference type="Google" id="ProtNLM"/>
    </source>
</evidence>
<name>A0AAJ3NLB9_9MYCO</name>
<gene>
    <name evidence="2" type="ORF">AWC23_24535</name>
</gene>
<feature type="transmembrane region" description="Helical" evidence="1">
    <location>
        <begin position="117"/>
        <end position="138"/>
    </location>
</feature>
<evidence type="ECO:0000256" key="1">
    <source>
        <dbReference type="SAM" id="Phobius"/>
    </source>
</evidence>
<protein>
    <recommendedName>
        <fullName evidence="4">GtrA-like protein domain-containing protein</fullName>
    </recommendedName>
</protein>